<dbReference type="Pfam" id="PF06725">
    <property type="entry name" value="3D"/>
    <property type="match status" value="1"/>
</dbReference>
<evidence type="ECO:0000256" key="2">
    <source>
        <dbReference type="ARBA" id="ARBA00012587"/>
    </source>
</evidence>
<dbReference type="SMART" id="SM00925">
    <property type="entry name" value="MltA"/>
    <property type="match status" value="1"/>
</dbReference>
<keyword evidence="6" id="KW-0812">Transmembrane</keyword>
<name>A0A3N1VMZ2_9BACT</name>
<comment type="caution">
    <text evidence="8">The sequence shown here is derived from an EMBL/GenBank/DDBJ whole genome shotgun (WGS) entry which is preliminary data.</text>
</comment>
<evidence type="ECO:0000256" key="5">
    <source>
        <dbReference type="ARBA" id="ARBA00030918"/>
    </source>
</evidence>
<dbReference type="GO" id="GO:0009254">
    <property type="term" value="P:peptidoglycan turnover"/>
    <property type="evidence" value="ECO:0007669"/>
    <property type="project" value="InterPro"/>
</dbReference>
<dbReference type="PANTHER" id="PTHR30124:SF0">
    <property type="entry name" value="MEMBRANE-BOUND LYTIC MUREIN TRANSGLYCOSYLASE A"/>
    <property type="match status" value="1"/>
</dbReference>
<keyword evidence="6" id="KW-0472">Membrane</keyword>
<evidence type="ECO:0000256" key="4">
    <source>
        <dbReference type="ARBA" id="ARBA00023316"/>
    </source>
</evidence>
<evidence type="ECO:0000256" key="6">
    <source>
        <dbReference type="SAM" id="Phobius"/>
    </source>
</evidence>
<proteinExistence type="predicted"/>
<dbReference type="InterPro" id="IPR005300">
    <property type="entry name" value="MltA_B"/>
</dbReference>
<dbReference type="CDD" id="cd14485">
    <property type="entry name" value="mltA_like_LT_A"/>
    <property type="match status" value="1"/>
</dbReference>
<dbReference type="PROSITE" id="PS51257">
    <property type="entry name" value="PROKAR_LIPOPROTEIN"/>
    <property type="match status" value="1"/>
</dbReference>
<dbReference type="PIRSF" id="PIRSF019422">
    <property type="entry name" value="MltA"/>
    <property type="match status" value="1"/>
</dbReference>
<keyword evidence="4" id="KW-0961">Cell wall biogenesis/degradation</keyword>
<evidence type="ECO:0000256" key="1">
    <source>
        <dbReference type="ARBA" id="ARBA00001420"/>
    </source>
</evidence>
<gene>
    <name evidence="8" type="ORF">EDC27_0751</name>
</gene>
<accession>A0A3N1VMZ2</accession>
<protein>
    <recommendedName>
        <fullName evidence="2">peptidoglycan lytic exotransglycosylase</fullName>
        <ecNumber evidence="2">4.2.2.n1</ecNumber>
    </recommendedName>
    <alternativeName>
        <fullName evidence="5">Murein hydrolase A</fullName>
    </alternativeName>
</protein>
<dbReference type="InterPro" id="IPR036908">
    <property type="entry name" value="RlpA-like_sf"/>
</dbReference>
<dbReference type="Gene3D" id="2.40.240.50">
    <property type="entry name" value="Barwin-like endoglucanases"/>
    <property type="match status" value="1"/>
</dbReference>
<comment type="catalytic activity">
    <reaction evidence="1">
        <text>Exolytic cleavage of the (1-&gt;4)-beta-glycosidic linkage between N-acetylmuramic acid (MurNAc) and N-acetylglucosamine (GlcNAc) residues in peptidoglycan, from either the reducing or the non-reducing ends of the peptidoglycan chains, with concomitant formation of a 1,6-anhydrobond in the MurNAc residue.</text>
        <dbReference type="EC" id="4.2.2.n1"/>
    </reaction>
</comment>
<organism evidence="8 9">
    <name type="scientific">Desulfosoma caldarium</name>
    <dbReference type="NCBI Taxonomy" id="610254"/>
    <lineage>
        <taxon>Bacteria</taxon>
        <taxon>Pseudomonadati</taxon>
        <taxon>Thermodesulfobacteriota</taxon>
        <taxon>Syntrophobacteria</taxon>
        <taxon>Syntrophobacterales</taxon>
        <taxon>Syntrophobacteraceae</taxon>
        <taxon>Desulfosoma</taxon>
    </lineage>
</organism>
<dbReference type="EC" id="4.2.2.n1" evidence="2"/>
<dbReference type="AlphaFoldDB" id="A0A3N1VMZ2"/>
<keyword evidence="9" id="KW-1185">Reference proteome</keyword>
<dbReference type="Pfam" id="PF03562">
    <property type="entry name" value="MltA"/>
    <property type="match status" value="1"/>
</dbReference>
<dbReference type="GO" id="GO:0019867">
    <property type="term" value="C:outer membrane"/>
    <property type="evidence" value="ECO:0007669"/>
    <property type="project" value="InterPro"/>
</dbReference>
<keyword evidence="3" id="KW-0456">Lyase</keyword>
<sequence length="410" mass="45801">MNRGRKPKGLRAGLLWMLMGLVALGGCGLFKLWPKPSERFVKVSPKKIPRVTDDLQGQGLERALEQSLVYLNRVRDYRPLEINGRPVSKEKVRDTVLLFLELLRQKRLNERTLAQEFDWFTPKAASRESSGMLITGYFEPILMARRQPDENYRYPIYEPPPDLIRVALERFPFVKLDPSGVRTLVGRVEGRLLVPYYSRKEIDGGGALKAKGTALAWLGNPFDVFTLHIQGSGLLQFEDGSQQRVGYAASNGHPYVSVGKVLMEEGAIPKEEMSMQRLRQYFAAHPERTAELLGRNPSYIFFRWVDEGPVGSLNVPLTAGRSVALDGEIYPKAIVGFLEGTLPAPRDNATLAIKPLSRWVVHQDSGGAIRGLHRLDLFCGTGASAERVAGHLKAPGTFYLLLKKEPPPSN</sequence>
<dbReference type="Proteomes" id="UP000276223">
    <property type="component" value="Unassembled WGS sequence"/>
</dbReference>
<evidence type="ECO:0000313" key="8">
    <source>
        <dbReference type="EMBL" id="ROR01572.1"/>
    </source>
</evidence>
<dbReference type="CDD" id="cd14668">
    <property type="entry name" value="mlta_B"/>
    <property type="match status" value="1"/>
</dbReference>
<dbReference type="GO" id="GO:0071555">
    <property type="term" value="P:cell wall organization"/>
    <property type="evidence" value="ECO:0007669"/>
    <property type="project" value="UniProtKB-KW"/>
</dbReference>
<dbReference type="InterPro" id="IPR026044">
    <property type="entry name" value="MltA"/>
</dbReference>
<dbReference type="GO" id="GO:0008933">
    <property type="term" value="F:peptidoglycan lytic transglycosylase activity"/>
    <property type="evidence" value="ECO:0007669"/>
    <property type="project" value="TreeGrafter"/>
</dbReference>
<feature type="domain" description="Lytic transglycosylase MltA" evidence="7">
    <location>
        <begin position="141"/>
        <end position="303"/>
    </location>
</feature>
<evidence type="ECO:0000313" key="9">
    <source>
        <dbReference type="Proteomes" id="UP000276223"/>
    </source>
</evidence>
<evidence type="ECO:0000256" key="3">
    <source>
        <dbReference type="ARBA" id="ARBA00023239"/>
    </source>
</evidence>
<reference evidence="8 9" key="1">
    <citation type="submission" date="2018-11" db="EMBL/GenBank/DDBJ databases">
        <title>Genomic Encyclopedia of Type Strains, Phase IV (KMG-IV): sequencing the most valuable type-strain genomes for metagenomic binning, comparative biology and taxonomic classification.</title>
        <authorList>
            <person name="Goeker M."/>
        </authorList>
    </citation>
    <scope>NUCLEOTIDE SEQUENCE [LARGE SCALE GENOMIC DNA]</scope>
    <source>
        <strain evidence="8 9">DSM 22027</strain>
    </source>
</reference>
<keyword evidence="6" id="KW-1133">Transmembrane helix</keyword>
<dbReference type="InterPro" id="IPR010611">
    <property type="entry name" value="3D_dom"/>
</dbReference>
<dbReference type="EMBL" id="RJVA01000010">
    <property type="protein sequence ID" value="ROR01572.1"/>
    <property type="molecule type" value="Genomic_DNA"/>
</dbReference>
<feature type="transmembrane region" description="Helical" evidence="6">
    <location>
        <begin position="12"/>
        <end position="33"/>
    </location>
</feature>
<dbReference type="PANTHER" id="PTHR30124">
    <property type="entry name" value="MEMBRANE-BOUND LYTIC MUREIN TRANSGLYCOSYLASE A"/>
    <property type="match status" value="1"/>
</dbReference>
<dbReference type="GO" id="GO:0004553">
    <property type="term" value="F:hydrolase activity, hydrolyzing O-glycosyl compounds"/>
    <property type="evidence" value="ECO:0007669"/>
    <property type="project" value="InterPro"/>
</dbReference>
<evidence type="ECO:0000259" key="7">
    <source>
        <dbReference type="SMART" id="SM00925"/>
    </source>
</evidence>
<dbReference type="Gene3D" id="2.40.40.10">
    <property type="entry name" value="RlpA-like domain"/>
    <property type="match status" value="1"/>
</dbReference>
<dbReference type="SUPFAM" id="SSF50685">
    <property type="entry name" value="Barwin-like endoglucanases"/>
    <property type="match status" value="1"/>
</dbReference>
<dbReference type="GO" id="GO:0009253">
    <property type="term" value="P:peptidoglycan catabolic process"/>
    <property type="evidence" value="ECO:0007669"/>
    <property type="project" value="TreeGrafter"/>
</dbReference>